<dbReference type="AlphaFoldDB" id="A0A0W0FV79"/>
<feature type="binding site" evidence="3">
    <location>
        <position position="115"/>
    </location>
    <ligand>
        <name>substrate</name>
    </ligand>
</feature>
<dbReference type="GO" id="GO:0004341">
    <property type="term" value="F:gluconolactonase activity"/>
    <property type="evidence" value="ECO:0007669"/>
    <property type="project" value="TreeGrafter"/>
</dbReference>
<dbReference type="GO" id="GO:0019853">
    <property type="term" value="P:L-ascorbic acid biosynthetic process"/>
    <property type="evidence" value="ECO:0007669"/>
    <property type="project" value="TreeGrafter"/>
</dbReference>
<dbReference type="GO" id="GO:0005509">
    <property type="term" value="F:calcium ion binding"/>
    <property type="evidence" value="ECO:0007669"/>
    <property type="project" value="TreeGrafter"/>
</dbReference>
<comment type="cofactor">
    <cofactor evidence="3">
        <name>Zn(2+)</name>
        <dbReference type="ChEBI" id="CHEBI:29105"/>
    </cofactor>
    <text evidence="3">Binds 1 divalent metal cation per subunit.</text>
</comment>
<dbReference type="Pfam" id="PF08450">
    <property type="entry name" value="SGL"/>
    <property type="match status" value="1"/>
</dbReference>
<gene>
    <name evidence="5" type="ORF">WG66_7167</name>
</gene>
<dbReference type="eggNOG" id="KOG4499">
    <property type="taxonomic scope" value="Eukaryota"/>
</dbReference>
<dbReference type="PANTHER" id="PTHR10907">
    <property type="entry name" value="REGUCALCIN"/>
    <property type="match status" value="1"/>
</dbReference>
<reference evidence="5 6" key="1">
    <citation type="submission" date="2015-12" db="EMBL/GenBank/DDBJ databases">
        <title>Draft genome sequence of Moniliophthora roreri, the causal agent of frosty pod rot of cacao.</title>
        <authorList>
            <person name="Aime M.C."/>
            <person name="Diaz-Valderrama J.R."/>
            <person name="Kijpornyongpan T."/>
            <person name="Phillips-Mora W."/>
        </authorList>
    </citation>
    <scope>NUCLEOTIDE SEQUENCE [LARGE SCALE GENOMIC DNA]</scope>
    <source>
        <strain evidence="5 6">MCA 2952</strain>
    </source>
</reference>
<dbReference type="PRINTS" id="PR01790">
    <property type="entry name" value="SMP30FAMILY"/>
</dbReference>
<dbReference type="InterPro" id="IPR005511">
    <property type="entry name" value="SMP-30"/>
</dbReference>
<dbReference type="EMBL" id="LATX01001593">
    <property type="protein sequence ID" value="KTB40267.1"/>
    <property type="molecule type" value="Genomic_DNA"/>
</dbReference>
<dbReference type="InterPro" id="IPR011042">
    <property type="entry name" value="6-blade_b-propeller_TolB-like"/>
</dbReference>
<keyword evidence="3" id="KW-0862">Zinc</keyword>
<evidence type="ECO:0000256" key="3">
    <source>
        <dbReference type="PIRSR" id="PIRSR605511-2"/>
    </source>
</evidence>
<keyword evidence="3" id="KW-0479">Metal-binding</keyword>
<name>A0A0W0FV79_MONRR</name>
<evidence type="ECO:0000259" key="4">
    <source>
        <dbReference type="Pfam" id="PF08450"/>
    </source>
</evidence>
<accession>A0A0W0FV79</accession>
<dbReference type="Gene3D" id="2.120.10.30">
    <property type="entry name" value="TolB, C-terminal domain"/>
    <property type="match status" value="1"/>
</dbReference>
<feature type="domain" description="SMP-30/Gluconolactonase/LRE-like region" evidence="4">
    <location>
        <begin position="20"/>
        <end position="300"/>
    </location>
</feature>
<feature type="binding site" evidence="3">
    <location>
        <position position="241"/>
    </location>
    <ligand>
        <name>a divalent metal cation</name>
        <dbReference type="ChEBI" id="CHEBI:60240"/>
    </ligand>
</feature>
<evidence type="ECO:0000256" key="1">
    <source>
        <dbReference type="ARBA" id="ARBA00008853"/>
    </source>
</evidence>
<evidence type="ECO:0000313" key="6">
    <source>
        <dbReference type="Proteomes" id="UP000054988"/>
    </source>
</evidence>
<feature type="binding site" evidence="3">
    <location>
        <position position="117"/>
    </location>
    <ligand>
        <name>substrate</name>
    </ligand>
</feature>
<dbReference type="SUPFAM" id="SSF63829">
    <property type="entry name" value="Calcium-dependent phosphotriesterase"/>
    <property type="match status" value="1"/>
</dbReference>
<dbReference type="InterPro" id="IPR013658">
    <property type="entry name" value="SGL"/>
</dbReference>
<sequence length="333" mass="36952">MTTIEIADFGEPLYEIGSSLGEAPLYRPEDDTLHYVCPLSDPPEVHVLSNLANFNSQARILKPSDSISVVVFQKSKNGIYLGAGQGPFTFEASVVMIITRVFLELLPESARGKVRFNDGAVDCKGRLWVGEFDLTCLGTPLSDPYIPKGRLWRYDPDGTATTHDDEIYCSNGIAWSPDNKYMYYNDSYGCIVRRYDFDQDTGTLSNRIDFIDFRKPGDVVRRGTPEVAKTVPEYLRGGQPDGMVTDSEGNLWIAIWGKGCVLCFSAEGTLLREIRAKDTPHMTCPGWGGKDFDVLYCTSAVKPGEGRQSGCIFKLEVGKMWGVRGVEKMKFGA</sequence>
<evidence type="ECO:0000256" key="2">
    <source>
        <dbReference type="PIRSR" id="PIRSR605511-1"/>
    </source>
</evidence>
<protein>
    <recommendedName>
        <fullName evidence="4">SMP-30/Gluconolactonase/LRE-like region domain-containing protein</fullName>
    </recommendedName>
</protein>
<feature type="binding site" evidence="3">
    <location>
        <position position="171"/>
    </location>
    <ligand>
        <name>a divalent metal cation</name>
        <dbReference type="ChEBI" id="CHEBI:60240"/>
    </ligand>
</feature>
<dbReference type="Proteomes" id="UP000054988">
    <property type="component" value="Unassembled WGS sequence"/>
</dbReference>
<dbReference type="PANTHER" id="PTHR10907:SF47">
    <property type="entry name" value="REGUCALCIN"/>
    <property type="match status" value="1"/>
</dbReference>
<evidence type="ECO:0000313" key="5">
    <source>
        <dbReference type="EMBL" id="KTB40267.1"/>
    </source>
</evidence>
<proteinExistence type="inferred from homology"/>
<organism evidence="5 6">
    <name type="scientific">Moniliophthora roreri</name>
    <name type="common">Frosty pod rot fungus</name>
    <name type="synonym">Monilia roreri</name>
    <dbReference type="NCBI Taxonomy" id="221103"/>
    <lineage>
        <taxon>Eukaryota</taxon>
        <taxon>Fungi</taxon>
        <taxon>Dikarya</taxon>
        <taxon>Basidiomycota</taxon>
        <taxon>Agaricomycotina</taxon>
        <taxon>Agaricomycetes</taxon>
        <taxon>Agaricomycetidae</taxon>
        <taxon>Agaricales</taxon>
        <taxon>Marasmiineae</taxon>
        <taxon>Marasmiaceae</taxon>
        <taxon>Moniliophthora</taxon>
    </lineage>
</organism>
<comment type="caution">
    <text evidence="5">The sequence shown here is derived from an EMBL/GenBank/DDBJ whole genome shotgun (WGS) entry which is preliminary data.</text>
</comment>
<feature type="active site" description="Proton donor/acceptor" evidence="2">
    <location>
        <position position="241"/>
    </location>
</feature>
<comment type="similarity">
    <text evidence="1">Belongs to the SMP-30/CGR1 family.</text>
</comment>
<feature type="binding site" evidence="3">
    <location>
        <position position="22"/>
    </location>
    <ligand>
        <name>a divalent metal cation</name>
        <dbReference type="ChEBI" id="CHEBI:60240"/>
    </ligand>
</feature>